<comment type="caution">
    <text evidence="10">The sequence shown here is derived from an EMBL/GenBank/DDBJ whole genome shotgun (WGS) entry which is preliminary data.</text>
</comment>
<dbReference type="GO" id="GO:0004523">
    <property type="term" value="F:RNA-DNA hybrid ribonuclease activity"/>
    <property type="evidence" value="ECO:0007669"/>
    <property type="project" value="UniProtKB-EC"/>
</dbReference>
<evidence type="ECO:0000256" key="3">
    <source>
        <dbReference type="ARBA" id="ARBA00022679"/>
    </source>
</evidence>
<dbReference type="EC" id="3.1.26.4" evidence="2"/>
<dbReference type="Gene3D" id="3.30.70.270">
    <property type="match status" value="2"/>
</dbReference>
<dbReference type="EMBL" id="VZRK01000867">
    <property type="protein sequence ID" value="NWU87787.1"/>
    <property type="molecule type" value="Genomic_DNA"/>
</dbReference>
<evidence type="ECO:0000313" key="11">
    <source>
        <dbReference type="Proteomes" id="UP000550309"/>
    </source>
</evidence>
<keyword evidence="5" id="KW-0540">Nuclease</keyword>
<dbReference type="InterPro" id="IPR010661">
    <property type="entry name" value="RVT_thumb"/>
</dbReference>
<proteinExistence type="inferred from homology"/>
<dbReference type="Pfam" id="PF00078">
    <property type="entry name" value="RVT_1"/>
    <property type="match status" value="1"/>
</dbReference>
<evidence type="ECO:0000313" key="10">
    <source>
        <dbReference type="EMBL" id="NWU87787.1"/>
    </source>
</evidence>
<keyword evidence="4" id="KW-0548">Nucleotidyltransferase</keyword>
<dbReference type="PROSITE" id="PS50878">
    <property type="entry name" value="RT_POL"/>
    <property type="match status" value="1"/>
</dbReference>
<evidence type="ECO:0000256" key="2">
    <source>
        <dbReference type="ARBA" id="ARBA00012180"/>
    </source>
</evidence>
<dbReference type="InterPro" id="IPR043128">
    <property type="entry name" value="Rev_trsase/Diguanyl_cyclase"/>
</dbReference>
<dbReference type="SUPFAM" id="SSF56672">
    <property type="entry name" value="DNA/RNA polymerases"/>
    <property type="match status" value="1"/>
</dbReference>
<dbReference type="OrthoDB" id="6773263at2759"/>
<dbReference type="GO" id="GO:0003964">
    <property type="term" value="F:RNA-directed DNA polymerase activity"/>
    <property type="evidence" value="ECO:0007669"/>
    <property type="project" value="UniProtKB-KW"/>
</dbReference>
<dbReference type="PANTHER" id="PTHR41694">
    <property type="entry name" value="ENDOGENOUS RETROVIRUS GROUP K MEMBER POL PROTEIN"/>
    <property type="match status" value="1"/>
</dbReference>
<dbReference type="InterPro" id="IPR043502">
    <property type="entry name" value="DNA/RNA_pol_sf"/>
</dbReference>
<dbReference type="Proteomes" id="UP000550309">
    <property type="component" value="Unassembled WGS sequence"/>
</dbReference>
<evidence type="ECO:0000256" key="4">
    <source>
        <dbReference type="ARBA" id="ARBA00022695"/>
    </source>
</evidence>
<dbReference type="Pfam" id="PF06817">
    <property type="entry name" value="RVT_thumb"/>
    <property type="match status" value="1"/>
</dbReference>
<evidence type="ECO:0000256" key="7">
    <source>
        <dbReference type="ARBA" id="ARBA00022801"/>
    </source>
</evidence>
<name>A0A7K6ADY7_ONYCO</name>
<keyword evidence="7" id="KW-0378">Hydrolase</keyword>
<feature type="non-terminal residue" evidence="10">
    <location>
        <position position="1"/>
    </location>
</feature>
<evidence type="ECO:0000259" key="9">
    <source>
        <dbReference type="PROSITE" id="PS50878"/>
    </source>
</evidence>
<dbReference type="InterPro" id="IPR000477">
    <property type="entry name" value="RT_dom"/>
</dbReference>
<evidence type="ECO:0000256" key="5">
    <source>
        <dbReference type="ARBA" id="ARBA00022722"/>
    </source>
</evidence>
<organism evidence="10 11">
    <name type="scientific">Onychorhynchus coronatus</name>
    <name type="common">Royal flycatcher</name>
    <dbReference type="NCBI Taxonomy" id="360224"/>
    <lineage>
        <taxon>Eukaryota</taxon>
        <taxon>Metazoa</taxon>
        <taxon>Chordata</taxon>
        <taxon>Craniata</taxon>
        <taxon>Vertebrata</taxon>
        <taxon>Euteleostomi</taxon>
        <taxon>Archelosauria</taxon>
        <taxon>Archosauria</taxon>
        <taxon>Dinosauria</taxon>
        <taxon>Saurischia</taxon>
        <taxon>Theropoda</taxon>
        <taxon>Coelurosauria</taxon>
        <taxon>Aves</taxon>
        <taxon>Neognathae</taxon>
        <taxon>Neoaves</taxon>
        <taxon>Telluraves</taxon>
        <taxon>Australaves</taxon>
        <taxon>Passeriformes</taxon>
        <taxon>Tyrannidae</taxon>
        <taxon>Onychorhynchus</taxon>
    </lineage>
</organism>
<dbReference type="AlphaFoldDB" id="A0A7K6ADY7"/>
<reference evidence="10 11" key="1">
    <citation type="submission" date="2019-09" db="EMBL/GenBank/DDBJ databases">
        <title>Bird 10,000 Genomes (B10K) Project - Family phase.</title>
        <authorList>
            <person name="Zhang G."/>
        </authorList>
    </citation>
    <scope>NUCLEOTIDE SEQUENCE [LARGE SCALE GENOMIC DNA]</scope>
    <source>
        <strain evidence="10">B10K-DU-028-75</strain>
        <tissue evidence="10">Mixed tissue sample</tissue>
    </source>
</reference>
<feature type="domain" description="Reverse transcriptase" evidence="9">
    <location>
        <begin position="1"/>
        <end position="225"/>
    </location>
</feature>
<comment type="similarity">
    <text evidence="1">Belongs to the beta type-B retroviral polymerase family. HERV class-II K(HML-2) pol subfamily.</text>
</comment>
<keyword evidence="11" id="KW-1185">Reference proteome</keyword>
<dbReference type="GO" id="GO:0035613">
    <property type="term" value="F:RNA stem-loop binding"/>
    <property type="evidence" value="ECO:0007669"/>
    <property type="project" value="TreeGrafter"/>
</dbReference>
<evidence type="ECO:0000256" key="8">
    <source>
        <dbReference type="ARBA" id="ARBA00022918"/>
    </source>
</evidence>
<evidence type="ECO:0000256" key="6">
    <source>
        <dbReference type="ARBA" id="ARBA00022759"/>
    </source>
</evidence>
<dbReference type="PANTHER" id="PTHR41694:SF3">
    <property type="entry name" value="RNA-DIRECTED DNA POLYMERASE-RELATED"/>
    <property type="match status" value="1"/>
</dbReference>
<gene>
    <name evidence="10" type="primary">Ervk11_1</name>
    <name evidence="10" type="ORF">ONYCOR_R02650</name>
</gene>
<accession>A0A7K6ADY7</accession>
<evidence type="ECO:0000256" key="1">
    <source>
        <dbReference type="ARBA" id="ARBA00010879"/>
    </source>
</evidence>
<keyword evidence="6" id="KW-0255">Endonuclease</keyword>
<keyword evidence="3" id="KW-0808">Transferase</keyword>
<keyword evidence="8" id="KW-0695">RNA-directed DNA polymerase</keyword>
<sequence>LEPSHSRWNTPVFVIRKKSGKWRLLQDLRQINEVLATMGALQPGLPALTVIPMNWPIIIIDLENCFFTIPLHADDKERFAFSVPSVNHPEPSKHYHWNVLLQGMKNSPTICQWFVAQALSPVQEKHPEGYYYHYMDDILLAAPSDDMLSAMQSDTLASLEQYGLVVSPEKVQRVQPWFYPDMKIFEQKIMPQPLTLKVMDTMTLNDLQQLLGAINWLRPILGITMEELHPLFELL</sequence>
<protein>
    <recommendedName>
        <fullName evidence="2">ribonuclease H</fullName>
        <ecNumber evidence="2">3.1.26.4</ecNumber>
    </recommendedName>
</protein>
<dbReference type="Gene3D" id="3.10.10.10">
    <property type="entry name" value="HIV Type 1 Reverse Transcriptase, subunit A, domain 1"/>
    <property type="match status" value="1"/>
</dbReference>
<feature type="non-terminal residue" evidence="10">
    <location>
        <position position="235"/>
    </location>
</feature>